<sequence length="373" mass="43224">MRCAVCGSTRVVVERKKEGFSQKKGILGGMLFGTTGAIVGGASGNETIYYHCGDCGHTLNKCMHQYEEMELDFALNTQDSEDTYFIDRVNRMKNKYPNAGWNLEKINQAKKNSRASKLCCDDDVMLECQSFIKSNGKTSSEELTKYMQALGYKSEIIEDIVRKTMRDDKYKLKLSLENNTLYYEFYDSKELIDNRTLNSHNWLIYSKFTRPEREKRRVAENEKLQTIILNIVKNNNKPMHIVELMEADERIAMLSPQKIQVLCIQLMDKKLLKPEDIIDNVYNGIPRRKNETITSTINKTPKTDISLENQKLCQEIYNVLKEYGSMTVPEMMQKSKILSSISHFKLRALCRREERDGKLICLDERTSKFSIVE</sequence>
<comment type="caution">
    <text evidence="1">The sequence shown here is derived from an EMBL/GenBank/DDBJ whole genome shotgun (WGS) entry which is preliminary data.</text>
</comment>
<evidence type="ECO:0000313" key="1">
    <source>
        <dbReference type="EMBL" id="HIR59212.1"/>
    </source>
</evidence>
<reference evidence="1" key="2">
    <citation type="journal article" date="2021" name="PeerJ">
        <title>Extensive microbial diversity within the chicken gut microbiome revealed by metagenomics and culture.</title>
        <authorList>
            <person name="Gilroy R."/>
            <person name="Ravi A."/>
            <person name="Getino M."/>
            <person name="Pursley I."/>
            <person name="Horton D.L."/>
            <person name="Alikhan N.F."/>
            <person name="Baker D."/>
            <person name="Gharbi K."/>
            <person name="Hall N."/>
            <person name="Watson M."/>
            <person name="Adriaenssens E.M."/>
            <person name="Foster-Nyarko E."/>
            <person name="Jarju S."/>
            <person name="Secka A."/>
            <person name="Antonio M."/>
            <person name="Oren A."/>
            <person name="Chaudhuri R.R."/>
            <person name="La Ragione R."/>
            <person name="Hildebrand F."/>
            <person name="Pallen M.J."/>
        </authorList>
    </citation>
    <scope>NUCLEOTIDE SEQUENCE</scope>
    <source>
        <strain evidence="1">CHK184-20233</strain>
    </source>
</reference>
<dbReference type="EMBL" id="DVHC01000042">
    <property type="protein sequence ID" value="HIR59212.1"/>
    <property type="molecule type" value="Genomic_DNA"/>
</dbReference>
<evidence type="ECO:0000313" key="2">
    <source>
        <dbReference type="Proteomes" id="UP000824232"/>
    </source>
</evidence>
<dbReference type="Proteomes" id="UP000824232">
    <property type="component" value="Unassembled WGS sequence"/>
</dbReference>
<dbReference type="AlphaFoldDB" id="A0A9D1J362"/>
<proteinExistence type="predicted"/>
<gene>
    <name evidence="1" type="ORF">IAB38_04100</name>
</gene>
<accession>A0A9D1J362</accession>
<name>A0A9D1J362_9FIRM</name>
<protein>
    <submittedName>
        <fullName evidence="1">Uncharacterized protein</fullName>
    </submittedName>
</protein>
<reference evidence="1" key="1">
    <citation type="submission" date="2020-10" db="EMBL/GenBank/DDBJ databases">
        <authorList>
            <person name="Gilroy R."/>
        </authorList>
    </citation>
    <scope>NUCLEOTIDE SEQUENCE</scope>
    <source>
        <strain evidence="1">CHK184-20233</strain>
    </source>
</reference>
<organism evidence="1 2">
    <name type="scientific">Candidatus Onthousia excrementipullorum</name>
    <dbReference type="NCBI Taxonomy" id="2840884"/>
    <lineage>
        <taxon>Bacteria</taxon>
        <taxon>Bacillati</taxon>
        <taxon>Bacillota</taxon>
        <taxon>Bacilli</taxon>
        <taxon>Candidatus Onthousia</taxon>
    </lineage>
</organism>